<feature type="region of interest" description="Disordered" evidence="1">
    <location>
        <begin position="1"/>
        <end position="29"/>
    </location>
</feature>
<evidence type="ECO:0000256" key="1">
    <source>
        <dbReference type="SAM" id="MobiDB-lite"/>
    </source>
</evidence>
<gene>
    <name evidence="2" type="ORF">AB205_0089030</name>
</gene>
<dbReference type="EMBL" id="KZ030217">
    <property type="protein sequence ID" value="PIO13634.1"/>
    <property type="molecule type" value="Genomic_DNA"/>
</dbReference>
<feature type="compositionally biased region" description="Basic and acidic residues" evidence="1">
    <location>
        <begin position="117"/>
        <end position="127"/>
    </location>
</feature>
<protein>
    <submittedName>
        <fullName evidence="2">Uncharacterized protein</fullName>
    </submittedName>
</protein>
<sequence length="190" mass="21921">MAETEQVHDTSSNNESPEPKTSRSRRRFKASNMAYVEMVEMVDILKKADYDGKYGPYLNPNVRKAKSMAKVLRSLRRNFGVRRSKEQLRKRWSDLKLREQDQYRRIKKLLLKKEKRLGLSEDTRDPPPPKGGELSTPQPEDVEEGEVDDVVEIVTITGDVHIVEEQSPHFTSESFTVAGWSGCAKSRYYT</sequence>
<organism evidence="2 3">
    <name type="scientific">Aquarana catesbeiana</name>
    <name type="common">American bullfrog</name>
    <name type="synonym">Rana catesbeiana</name>
    <dbReference type="NCBI Taxonomy" id="8400"/>
    <lineage>
        <taxon>Eukaryota</taxon>
        <taxon>Metazoa</taxon>
        <taxon>Chordata</taxon>
        <taxon>Craniata</taxon>
        <taxon>Vertebrata</taxon>
        <taxon>Euteleostomi</taxon>
        <taxon>Amphibia</taxon>
        <taxon>Batrachia</taxon>
        <taxon>Anura</taxon>
        <taxon>Neobatrachia</taxon>
        <taxon>Ranoidea</taxon>
        <taxon>Ranidae</taxon>
        <taxon>Aquarana</taxon>
    </lineage>
</organism>
<dbReference type="Proteomes" id="UP000228934">
    <property type="component" value="Unassembled WGS sequence"/>
</dbReference>
<feature type="region of interest" description="Disordered" evidence="1">
    <location>
        <begin position="117"/>
        <end position="147"/>
    </location>
</feature>
<evidence type="ECO:0000313" key="2">
    <source>
        <dbReference type="EMBL" id="PIO13634.1"/>
    </source>
</evidence>
<reference evidence="3" key="1">
    <citation type="journal article" date="2017" name="Nat. Commun.">
        <title>The North American bullfrog draft genome provides insight into hormonal regulation of long noncoding RNA.</title>
        <authorList>
            <person name="Hammond S.A."/>
            <person name="Warren R.L."/>
            <person name="Vandervalk B.P."/>
            <person name="Kucuk E."/>
            <person name="Khan H."/>
            <person name="Gibb E.A."/>
            <person name="Pandoh P."/>
            <person name="Kirk H."/>
            <person name="Zhao Y."/>
            <person name="Jones M."/>
            <person name="Mungall A.J."/>
            <person name="Coope R."/>
            <person name="Pleasance S."/>
            <person name="Moore R.A."/>
            <person name="Holt R.A."/>
            <person name="Round J.M."/>
            <person name="Ohora S."/>
            <person name="Walle B.V."/>
            <person name="Veldhoen N."/>
            <person name="Helbing C.C."/>
            <person name="Birol I."/>
        </authorList>
    </citation>
    <scope>NUCLEOTIDE SEQUENCE [LARGE SCALE GENOMIC DNA]</scope>
</reference>
<evidence type="ECO:0000313" key="3">
    <source>
        <dbReference type="Proteomes" id="UP000228934"/>
    </source>
</evidence>
<accession>A0A2G9QDF3</accession>
<dbReference type="AlphaFoldDB" id="A0A2G9QDF3"/>
<name>A0A2G9QDF3_AQUCT</name>
<keyword evidence="3" id="KW-1185">Reference proteome</keyword>
<proteinExistence type="predicted"/>